<proteinExistence type="predicted"/>
<comment type="caution">
    <text evidence="1">The sequence shown here is derived from an EMBL/GenBank/DDBJ whole genome shotgun (WGS) entry which is preliminary data.</text>
</comment>
<organism evidence="1 2">
    <name type="scientific">Mucuna pruriens</name>
    <name type="common">Velvet bean</name>
    <name type="synonym">Dolichos pruriens</name>
    <dbReference type="NCBI Taxonomy" id="157652"/>
    <lineage>
        <taxon>Eukaryota</taxon>
        <taxon>Viridiplantae</taxon>
        <taxon>Streptophyta</taxon>
        <taxon>Embryophyta</taxon>
        <taxon>Tracheophyta</taxon>
        <taxon>Spermatophyta</taxon>
        <taxon>Magnoliopsida</taxon>
        <taxon>eudicotyledons</taxon>
        <taxon>Gunneridae</taxon>
        <taxon>Pentapetalae</taxon>
        <taxon>rosids</taxon>
        <taxon>fabids</taxon>
        <taxon>Fabales</taxon>
        <taxon>Fabaceae</taxon>
        <taxon>Papilionoideae</taxon>
        <taxon>50 kb inversion clade</taxon>
        <taxon>NPAAA clade</taxon>
        <taxon>indigoferoid/millettioid clade</taxon>
        <taxon>Phaseoleae</taxon>
        <taxon>Mucuna</taxon>
    </lineage>
</organism>
<keyword evidence="2" id="KW-1185">Reference proteome</keyword>
<accession>A0A371GNY0</accession>
<name>A0A371GNY0_MUCPR</name>
<dbReference type="PANTHER" id="PTHR48475">
    <property type="entry name" value="RIBONUCLEASE H"/>
    <property type="match status" value="1"/>
</dbReference>
<dbReference type="Proteomes" id="UP000257109">
    <property type="component" value="Unassembled WGS sequence"/>
</dbReference>
<sequence>MLPYALHEYRTSIRTSTGATLYSLVYDTKAMLLLVVEIPFSKVLAEVKLSDAEWLNFVEEKQLTTLCHGQLYQKRIKSTFDKKVRPQVFKEGDLVLRKILPNTRYQQGKWDPNYEGPYMVKHAFSRGALMLVDSRGASPHARPLTP</sequence>
<dbReference type="PANTHER" id="PTHR48475:SF1">
    <property type="entry name" value="RNASE H TYPE-1 DOMAIN-CONTAINING PROTEIN"/>
    <property type="match status" value="1"/>
</dbReference>
<feature type="non-terminal residue" evidence="1">
    <location>
        <position position="1"/>
    </location>
</feature>
<reference evidence="1" key="1">
    <citation type="submission" date="2018-05" db="EMBL/GenBank/DDBJ databases">
        <title>Draft genome of Mucuna pruriens seed.</title>
        <authorList>
            <person name="Nnadi N.E."/>
            <person name="Vos R."/>
            <person name="Hasami M.H."/>
            <person name="Devisetty U.K."/>
            <person name="Aguiy J.C."/>
        </authorList>
    </citation>
    <scope>NUCLEOTIDE SEQUENCE [LARGE SCALE GENOMIC DNA]</scope>
    <source>
        <strain evidence="1">JCA_2017</strain>
    </source>
</reference>
<gene>
    <name evidence="1" type="ORF">CR513_25619</name>
</gene>
<dbReference type="OrthoDB" id="1637540at2759"/>
<dbReference type="AlphaFoldDB" id="A0A371GNY0"/>
<protein>
    <submittedName>
        <fullName evidence="1">Uncharacterized protein</fullName>
    </submittedName>
</protein>
<evidence type="ECO:0000313" key="1">
    <source>
        <dbReference type="EMBL" id="RDX92272.1"/>
    </source>
</evidence>
<evidence type="ECO:0000313" key="2">
    <source>
        <dbReference type="Proteomes" id="UP000257109"/>
    </source>
</evidence>
<dbReference type="EMBL" id="QJKJ01004909">
    <property type="protein sequence ID" value="RDX92272.1"/>
    <property type="molecule type" value="Genomic_DNA"/>
</dbReference>